<proteinExistence type="predicted"/>
<evidence type="ECO:0000256" key="1">
    <source>
        <dbReference type="SAM" id="MobiDB-lite"/>
    </source>
</evidence>
<comment type="caution">
    <text evidence="2">The sequence shown here is derived from an EMBL/GenBank/DDBJ whole genome shotgun (WGS) entry which is preliminary data.</text>
</comment>
<dbReference type="EMBL" id="JASMQC010000061">
    <property type="protein sequence ID" value="KAK1928572.1"/>
    <property type="molecule type" value="Genomic_DNA"/>
</dbReference>
<gene>
    <name evidence="2" type="ORF">P3T76_015936</name>
</gene>
<name>A0AAD9FYZ1_9STRA</name>
<dbReference type="AlphaFoldDB" id="A0AAD9FYZ1"/>
<protein>
    <submittedName>
        <fullName evidence="2">Uncharacterized protein</fullName>
    </submittedName>
</protein>
<sequence>MKGTGDSNTGGKGMIYLCQKVRQHDSSGATNSTTCSQIWHDLWCKGTNIPPGLKTIRLRAPLGAAVHRLRAAASAEEDTRSDNSSGGESTARSSVSSESDGVETAVI</sequence>
<evidence type="ECO:0000313" key="2">
    <source>
        <dbReference type="EMBL" id="KAK1928572.1"/>
    </source>
</evidence>
<feature type="region of interest" description="Disordered" evidence="1">
    <location>
        <begin position="68"/>
        <end position="107"/>
    </location>
</feature>
<keyword evidence="3" id="KW-1185">Reference proteome</keyword>
<accession>A0AAD9FYZ1</accession>
<feature type="compositionally biased region" description="Low complexity" evidence="1">
    <location>
        <begin position="84"/>
        <end position="99"/>
    </location>
</feature>
<evidence type="ECO:0000313" key="3">
    <source>
        <dbReference type="Proteomes" id="UP001259832"/>
    </source>
</evidence>
<dbReference type="Proteomes" id="UP001259832">
    <property type="component" value="Unassembled WGS sequence"/>
</dbReference>
<organism evidence="2 3">
    <name type="scientific">Phytophthora citrophthora</name>
    <dbReference type="NCBI Taxonomy" id="4793"/>
    <lineage>
        <taxon>Eukaryota</taxon>
        <taxon>Sar</taxon>
        <taxon>Stramenopiles</taxon>
        <taxon>Oomycota</taxon>
        <taxon>Peronosporomycetes</taxon>
        <taxon>Peronosporales</taxon>
        <taxon>Peronosporaceae</taxon>
        <taxon>Phytophthora</taxon>
    </lineage>
</organism>
<reference evidence="2" key="1">
    <citation type="submission" date="2023-08" db="EMBL/GenBank/DDBJ databases">
        <title>Reference Genome Resource for the Citrus Pathogen Phytophthora citrophthora.</title>
        <authorList>
            <person name="Moller H."/>
            <person name="Coetzee B."/>
            <person name="Rose L.J."/>
            <person name="Van Niekerk J.M."/>
        </authorList>
    </citation>
    <scope>NUCLEOTIDE SEQUENCE</scope>
    <source>
        <strain evidence="2">STE-U-9442</strain>
    </source>
</reference>